<proteinExistence type="predicted"/>
<evidence type="ECO:0000313" key="1">
    <source>
        <dbReference type="EMBL" id="AEB41976.1"/>
    </source>
</evidence>
<name>A0AA34RE08_CHLPE</name>
<dbReference type="EMBL" id="CP002608">
    <property type="protein sequence ID" value="AEB41976.1"/>
    <property type="molecule type" value="Genomic_DNA"/>
</dbReference>
<dbReference type="Pfam" id="PF10962">
    <property type="entry name" value="DUF2764"/>
    <property type="match status" value="1"/>
</dbReference>
<dbReference type="KEGG" id="cpm:G5S_1060"/>
<dbReference type="InterPro" id="IPR024492">
    <property type="entry name" value="DUF2764"/>
</dbReference>
<sequence>MTQYYFLSSFLPSQQPEASPVFSIDILDDLFDLNLSSKDLHYYTVLKRFFDFENFAFFWADKPLPFSFGTVTQENVASLVRYQQWTEDCEFEEFFKDFLLAYRTPKERLKEFSSLVREFLTYYQNSSSQFLREYFTFKQQLRVVLAGFRAKVLHLDVSYLLRNEDSSDPVVLQVLMQKDAPNYELPQEFSDLKDLLADYGRLPHTLHRTLLLYEFHKLEEFYRNAYFDENLILAKAASYMFAIRNHLANAKKGREIINQIEKAITW</sequence>
<reference evidence="1 2" key="1">
    <citation type="journal article" date="2011" name="J. Bacteriol.">
        <title>Genome sequence of the obligate intracellular animal pathogen Chlamydia pecorum E58.</title>
        <authorList>
            <person name="Mojica S."/>
            <person name="Huot Creasy H."/>
            <person name="Daugherty S."/>
            <person name="Read T.D."/>
            <person name="Kim T."/>
            <person name="Kaltenboeck B."/>
            <person name="Bavoil P."/>
            <person name="Myers G.S."/>
        </authorList>
    </citation>
    <scope>NUCLEOTIDE SEQUENCE [LARGE SCALE GENOMIC DNA]</scope>
    <source>
        <strain evidence="1 2">E58</strain>
    </source>
</reference>
<dbReference type="RefSeq" id="WP_013713054.1">
    <property type="nucleotide sequence ID" value="NC_015408.1"/>
</dbReference>
<keyword evidence="2" id="KW-1185">Reference proteome</keyword>
<evidence type="ECO:0000313" key="2">
    <source>
        <dbReference type="Proteomes" id="UP000008305"/>
    </source>
</evidence>
<dbReference type="AlphaFoldDB" id="A0AA34RE08"/>
<dbReference type="Proteomes" id="UP000008305">
    <property type="component" value="Chromosome"/>
</dbReference>
<accession>A0AA34RE08</accession>
<protein>
    <recommendedName>
        <fullName evidence="3">DUF2764 domain-containing protein</fullName>
    </recommendedName>
</protein>
<gene>
    <name evidence="1" type="ordered locus">G5S_1060</name>
</gene>
<organism evidence="1 2">
    <name type="scientific">Chlamydia pecorum (strain ATCC VR-628 / DSM 29919 / E58)</name>
    <name type="common">Chlamydophila pecorum</name>
    <dbReference type="NCBI Taxonomy" id="331635"/>
    <lineage>
        <taxon>Bacteria</taxon>
        <taxon>Pseudomonadati</taxon>
        <taxon>Chlamydiota</taxon>
        <taxon>Chlamydiia</taxon>
        <taxon>Chlamydiales</taxon>
        <taxon>Chlamydiaceae</taxon>
        <taxon>Chlamydia/Chlamydophila group</taxon>
        <taxon>Chlamydia</taxon>
    </lineage>
</organism>
<evidence type="ECO:0008006" key="3">
    <source>
        <dbReference type="Google" id="ProtNLM"/>
    </source>
</evidence>